<dbReference type="Proteomes" id="UP001176517">
    <property type="component" value="Unassembled WGS sequence"/>
</dbReference>
<feature type="compositionally biased region" description="Low complexity" evidence="1">
    <location>
        <begin position="61"/>
        <end position="73"/>
    </location>
</feature>
<proteinExistence type="predicted"/>
<protein>
    <submittedName>
        <fullName evidence="2">Uncharacterized protein</fullName>
    </submittedName>
</protein>
<organism evidence="2 3">
    <name type="scientific">Tilletia horrida</name>
    <dbReference type="NCBI Taxonomy" id="155126"/>
    <lineage>
        <taxon>Eukaryota</taxon>
        <taxon>Fungi</taxon>
        <taxon>Dikarya</taxon>
        <taxon>Basidiomycota</taxon>
        <taxon>Ustilaginomycotina</taxon>
        <taxon>Exobasidiomycetes</taxon>
        <taxon>Tilletiales</taxon>
        <taxon>Tilletiaceae</taxon>
        <taxon>Tilletia</taxon>
    </lineage>
</organism>
<feature type="region of interest" description="Disordered" evidence="1">
    <location>
        <begin position="144"/>
        <end position="169"/>
    </location>
</feature>
<sequence length="228" mass="24654">MTTSATSPPPVSALAPPQSAMLTPLQEVQRFDPSAPTATPRIDHDLTPTRKNMQAYSSTLSSQPVNPASPPSSALASPFLAVPLPSSTSSSNNISQTPSSNSHPTLIPPSPIPRRLTRNPFVRSLSQQHTVTTNTVQLGLGLGFGSDSQHIGQDPTTPTQPTHSSADPFLLRPSLQEDEPAHRFSMDNIGIGLMEIDFDLDNFSADDGGRELLRVERERRKRSFEMHS</sequence>
<feature type="compositionally biased region" description="Polar residues" evidence="1">
    <location>
        <begin position="146"/>
        <end position="165"/>
    </location>
</feature>
<dbReference type="EMBL" id="JAPDMZ010000255">
    <property type="protein sequence ID" value="KAK0544919.1"/>
    <property type="molecule type" value="Genomic_DNA"/>
</dbReference>
<evidence type="ECO:0000256" key="1">
    <source>
        <dbReference type="SAM" id="MobiDB-lite"/>
    </source>
</evidence>
<accession>A0AAN6JPH8</accession>
<name>A0AAN6JPH8_9BASI</name>
<feature type="compositionally biased region" description="Low complexity" evidence="1">
    <location>
        <begin position="85"/>
        <end position="102"/>
    </location>
</feature>
<feature type="region of interest" description="Disordered" evidence="1">
    <location>
        <begin position="1"/>
        <end position="73"/>
    </location>
</feature>
<reference evidence="2" key="1">
    <citation type="journal article" date="2023" name="PhytoFront">
        <title>Draft Genome Resources of Seven Strains of Tilletia horrida, Causal Agent of Kernel Smut of Rice.</title>
        <authorList>
            <person name="Khanal S."/>
            <person name="Antony Babu S."/>
            <person name="Zhou X.G."/>
        </authorList>
    </citation>
    <scope>NUCLEOTIDE SEQUENCE</scope>
    <source>
        <strain evidence="2">TX6</strain>
    </source>
</reference>
<dbReference type="AlphaFoldDB" id="A0AAN6JPH8"/>
<comment type="caution">
    <text evidence="2">The sequence shown here is derived from an EMBL/GenBank/DDBJ whole genome shotgun (WGS) entry which is preliminary data.</text>
</comment>
<keyword evidence="3" id="KW-1185">Reference proteome</keyword>
<feature type="region of interest" description="Disordered" evidence="1">
    <location>
        <begin position="85"/>
        <end position="117"/>
    </location>
</feature>
<evidence type="ECO:0000313" key="3">
    <source>
        <dbReference type="Proteomes" id="UP001176517"/>
    </source>
</evidence>
<gene>
    <name evidence="2" type="ORF">OC846_005866</name>
</gene>
<evidence type="ECO:0000313" key="2">
    <source>
        <dbReference type="EMBL" id="KAK0544919.1"/>
    </source>
</evidence>
<feature type="compositionally biased region" description="Polar residues" evidence="1">
    <location>
        <begin position="49"/>
        <end position="60"/>
    </location>
</feature>